<protein>
    <submittedName>
        <fullName evidence="1">Uncharacterized protein</fullName>
    </submittedName>
</protein>
<dbReference type="AlphaFoldDB" id="G2YUM1"/>
<name>G2YUM1_BOTF4</name>
<dbReference type="EMBL" id="FQ790354">
    <property type="protein sequence ID" value="CCD55319.1"/>
    <property type="molecule type" value="Genomic_DNA"/>
</dbReference>
<dbReference type="Proteomes" id="UP000008177">
    <property type="component" value="Unplaced contigs"/>
</dbReference>
<evidence type="ECO:0000313" key="1">
    <source>
        <dbReference type="EMBL" id="CCD55319.1"/>
    </source>
</evidence>
<dbReference type="HOGENOM" id="CLU_3279394_0_0_1"/>
<sequence>MSAIPIPNGIPASYLASLQSSFKTKNDTFIVGSETSGLGTL</sequence>
<organism evidence="1 2">
    <name type="scientific">Botryotinia fuckeliana (strain T4)</name>
    <name type="common">Noble rot fungus</name>
    <name type="synonym">Botrytis cinerea</name>
    <dbReference type="NCBI Taxonomy" id="999810"/>
    <lineage>
        <taxon>Eukaryota</taxon>
        <taxon>Fungi</taxon>
        <taxon>Dikarya</taxon>
        <taxon>Ascomycota</taxon>
        <taxon>Pezizomycotina</taxon>
        <taxon>Leotiomycetes</taxon>
        <taxon>Helotiales</taxon>
        <taxon>Sclerotiniaceae</taxon>
        <taxon>Botrytis</taxon>
    </lineage>
</organism>
<evidence type="ECO:0000313" key="2">
    <source>
        <dbReference type="Proteomes" id="UP000008177"/>
    </source>
</evidence>
<accession>G2YUM1</accession>
<dbReference type="InParanoid" id="G2YUM1"/>
<proteinExistence type="predicted"/>
<gene>
    <name evidence="1" type="ORF">BofuT4_uP157150.1</name>
</gene>
<reference evidence="2" key="1">
    <citation type="journal article" date="2011" name="PLoS Genet.">
        <title>Genomic analysis of the necrotrophic fungal pathogens Sclerotinia sclerotiorum and Botrytis cinerea.</title>
        <authorList>
            <person name="Amselem J."/>
            <person name="Cuomo C.A."/>
            <person name="van Kan J.A."/>
            <person name="Viaud M."/>
            <person name="Benito E.P."/>
            <person name="Couloux A."/>
            <person name="Coutinho P.M."/>
            <person name="de Vries R.P."/>
            <person name="Dyer P.S."/>
            <person name="Fillinger S."/>
            <person name="Fournier E."/>
            <person name="Gout L."/>
            <person name="Hahn M."/>
            <person name="Kohn L."/>
            <person name="Lapalu N."/>
            <person name="Plummer K.M."/>
            <person name="Pradier J.M."/>
            <person name="Quevillon E."/>
            <person name="Sharon A."/>
            <person name="Simon A."/>
            <person name="ten Have A."/>
            <person name="Tudzynski B."/>
            <person name="Tudzynski P."/>
            <person name="Wincker P."/>
            <person name="Andrew M."/>
            <person name="Anthouard V."/>
            <person name="Beever R.E."/>
            <person name="Beffa R."/>
            <person name="Benoit I."/>
            <person name="Bouzid O."/>
            <person name="Brault B."/>
            <person name="Chen Z."/>
            <person name="Choquer M."/>
            <person name="Collemare J."/>
            <person name="Cotton P."/>
            <person name="Danchin E.G."/>
            <person name="Da Silva C."/>
            <person name="Gautier A."/>
            <person name="Giraud C."/>
            <person name="Giraud T."/>
            <person name="Gonzalez C."/>
            <person name="Grossetete S."/>
            <person name="Guldener U."/>
            <person name="Henrissat B."/>
            <person name="Howlett B.J."/>
            <person name="Kodira C."/>
            <person name="Kretschmer M."/>
            <person name="Lappartient A."/>
            <person name="Leroch M."/>
            <person name="Levis C."/>
            <person name="Mauceli E."/>
            <person name="Neuveglise C."/>
            <person name="Oeser B."/>
            <person name="Pearson M."/>
            <person name="Poulain J."/>
            <person name="Poussereau N."/>
            <person name="Quesneville H."/>
            <person name="Rascle C."/>
            <person name="Schumacher J."/>
            <person name="Segurens B."/>
            <person name="Sexton A."/>
            <person name="Silva E."/>
            <person name="Sirven C."/>
            <person name="Soanes D.M."/>
            <person name="Talbot N.J."/>
            <person name="Templeton M."/>
            <person name="Yandava C."/>
            <person name="Yarden O."/>
            <person name="Zeng Q."/>
            <person name="Rollins J.A."/>
            <person name="Lebrun M.H."/>
            <person name="Dickman M."/>
        </authorList>
    </citation>
    <scope>NUCLEOTIDE SEQUENCE [LARGE SCALE GENOMIC DNA]</scope>
    <source>
        <strain evidence="2">T4</strain>
    </source>
</reference>